<feature type="domain" description="RIN4 pathogenic type III effector avirulence factor Avr cleavage site" evidence="2">
    <location>
        <begin position="7"/>
        <end position="37"/>
    </location>
</feature>
<dbReference type="GO" id="GO:0005886">
    <property type="term" value="C:plasma membrane"/>
    <property type="evidence" value="ECO:0007669"/>
    <property type="project" value="TreeGrafter"/>
</dbReference>
<dbReference type="Proteomes" id="UP000026962">
    <property type="component" value="Chromosome 8"/>
</dbReference>
<feature type="compositionally biased region" description="Polar residues" evidence="1">
    <location>
        <begin position="163"/>
        <end position="178"/>
    </location>
</feature>
<dbReference type="PANTHER" id="PTHR33159:SF6">
    <property type="entry name" value="RPM1-INTERACTING PROTEIN 4"/>
    <property type="match status" value="1"/>
</dbReference>
<proteinExistence type="predicted"/>
<dbReference type="Pfam" id="PF05627">
    <property type="entry name" value="AvrRpt-cleavage"/>
    <property type="match status" value="2"/>
</dbReference>
<feature type="region of interest" description="Disordered" evidence="1">
    <location>
        <begin position="1"/>
        <end position="25"/>
    </location>
</feature>
<feature type="compositionally biased region" description="Low complexity" evidence="1">
    <location>
        <begin position="218"/>
        <end position="233"/>
    </location>
</feature>
<evidence type="ECO:0000259" key="2">
    <source>
        <dbReference type="Pfam" id="PF05627"/>
    </source>
</evidence>
<evidence type="ECO:0000313" key="3">
    <source>
        <dbReference type="EnsemblPlants" id="OPUNC08G19300.1"/>
    </source>
</evidence>
<dbReference type="OMA" id="GRTSQNN"/>
<feature type="compositionally biased region" description="Low complexity" evidence="1">
    <location>
        <begin position="123"/>
        <end position="140"/>
    </location>
</feature>
<name>A0A0E0LX45_ORYPU</name>
<dbReference type="Gramene" id="OPUNC08G19300.1">
    <property type="protein sequence ID" value="OPUNC08G19300.1"/>
    <property type="gene ID" value="OPUNC08G19300"/>
</dbReference>
<sequence>MLQQQQKKNAHVPKFGNWDNDGNVPYTVYFENARKGKVAAGAGAGKMFNPNDPVDNPEAFSSIAAPSPSRATPPSHHERAPSDAPPPPPAPYAGGSPYHRHAAGGGEAAPARRGGRTSGGGSYSVEHSPSPSPLHPYSESGSSYGGLVANSRAKGGGAPRGNETVSPSASAQLSTIDSEPTRGSAVPRFGDWDSNPASADGYTHIFNKVREEKQTGQAAGKPPAALTAAGHGNAAKRHQDDDDYASTVSHSN</sequence>
<dbReference type="STRING" id="4537.A0A0E0LX45"/>
<evidence type="ECO:0000256" key="1">
    <source>
        <dbReference type="SAM" id="MobiDB-lite"/>
    </source>
</evidence>
<organism evidence="3">
    <name type="scientific">Oryza punctata</name>
    <name type="common">Red rice</name>
    <dbReference type="NCBI Taxonomy" id="4537"/>
    <lineage>
        <taxon>Eukaryota</taxon>
        <taxon>Viridiplantae</taxon>
        <taxon>Streptophyta</taxon>
        <taxon>Embryophyta</taxon>
        <taxon>Tracheophyta</taxon>
        <taxon>Spermatophyta</taxon>
        <taxon>Magnoliopsida</taxon>
        <taxon>Liliopsida</taxon>
        <taxon>Poales</taxon>
        <taxon>Poaceae</taxon>
        <taxon>BOP clade</taxon>
        <taxon>Oryzoideae</taxon>
        <taxon>Oryzeae</taxon>
        <taxon>Oryzinae</taxon>
        <taxon>Oryza</taxon>
    </lineage>
</organism>
<reference evidence="3" key="2">
    <citation type="submission" date="2018-05" db="EMBL/GenBank/DDBJ databases">
        <title>OpunRS2 (Oryza punctata Reference Sequence Version 2).</title>
        <authorList>
            <person name="Zhang J."/>
            <person name="Kudrna D."/>
            <person name="Lee S."/>
            <person name="Talag J."/>
            <person name="Welchert J."/>
            <person name="Wing R.A."/>
        </authorList>
    </citation>
    <scope>NUCLEOTIDE SEQUENCE [LARGE SCALE GENOMIC DNA]</scope>
</reference>
<dbReference type="AlphaFoldDB" id="A0A0E0LX45"/>
<dbReference type="HOGENOM" id="CLU_057946_1_1_1"/>
<feature type="compositionally biased region" description="Low complexity" evidence="1">
    <location>
        <begin position="57"/>
        <end position="74"/>
    </location>
</feature>
<dbReference type="PANTHER" id="PTHR33159">
    <property type="entry name" value="RPM1-INTERACTING PROTEIN 4 (RIN4) FAMILY PROTEIN"/>
    <property type="match status" value="1"/>
</dbReference>
<reference evidence="3" key="1">
    <citation type="submission" date="2015-04" db="UniProtKB">
        <authorList>
            <consortium name="EnsemblPlants"/>
        </authorList>
    </citation>
    <scope>IDENTIFICATION</scope>
</reference>
<accession>A0A0E0LX45</accession>
<evidence type="ECO:0000313" key="4">
    <source>
        <dbReference type="Proteomes" id="UP000026962"/>
    </source>
</evidence>
<dbReference type="InterPro" id="IPR040387">
    <property type="entry name" value="RIN4/NOI4"/>
</dbReference>
<feature type="region of interest" description="Disordered" evidence="1">
    <location>
        <begin position="211"/>
        <end position="252"/>
    </location>
</feature>
<feature type="region of interest" description="Disordered" evidence="1">
    <location>
        <begin position="42"/>
        <end position="197"/>
    </location>
</feature>
<protein>
    <recommendedName>
        <fullName evidence="2">RIN4 pathogenic type III effector avirulence factor Avr cleavage site domain-containing protein</fullName>
    </recommendedName>
</protein>
<dbReference type="eggNOG" id="ENOG502QQ5R">
    <property type="taxonomic scope" value="Eukaryota"/>
</dbReference>
<feature type="domain" description="RIN4 pathogenic type III effector avirulence factor Avr cleavage site" evidence="2">
    <location>
        <begin position="182"/>
        <end position="214"/>
    </location>
</feature>
<dbReference type="EnsemblPlants" id="OPUNC08G19300.1">
    <property type="protein sequence ID" value="OPUNC08G19300.1"/>
    <property type="gene ID" value="OPUNC08G19300"/>
</dbReference>
<keyword evidence="4" id="KW-1185">Reference proteome</keyword>
<dbReference type="InterPro" id="IPR008700">
    <property type="entry name" value="TypeIII_avirulence_cleave"/>
</dbReference>